<sequence length="96" mass="11171">MTGNTEVIKLMVKNDQTIPDDTRKEILDVLSRQGRGRRPRLINRRQVAELLGGISTKTVDRYIQQGLIREIRFTSRRIRFDEAEILRLAREGVGHE</sequence>
<dbReference type="SUPFAM" id="SSF46955">
    <property type="entry name" value="Putative DNA-binding domain"/>
    <property type="match status" value="1"/>
</dbReference>
<evidence type="ECO:0000259" key="1">
    <source>
        <dbReference type="Pfam" id="PF12728"/>
    </source>
</evidence>
<dbReference type="Pfam" id="PF12728">
    <property type="entry name" value="HTH_17"/>
    <property type="match status" value="1"/>
</dbReference>
<feature type="domain" description="Helix-turn-helix" evidence="1">
    <location>
        <begin position="46"/>
        <end position="91"/>
    </location>
</feature>
<dbReference type="AlphaFoldDB" id="A0A6C2UAR5"/>
<dbReference type="RefSeq" id="WP_136082697.1">
    <property type="nucleotide sequence ID" value="NZ_CAAHFG010000004.1"/>
</dbReference>
<dbReference type="Proteomes" id="UP000366872">
    <property type="component" value="Unassembled WGS sequence"/>
</dbReference>
<protein>
    <recommendedName>
        <fullName evidence="1">Helix-turn-helix domain-containing protein</fullName>
    </recommendedName>
</protein>
<keyword evidence="3" id="KW-1185">Reference proteome</keyword>
<reference evidence="2 3" key="1">
    <citation type="submission" date="2019-04" db="EMBL/GenBank/DDBJ databases">
        <authorList>
            <person name="Van Vliet M D."/>
        </authorList>
    </citation>
    <scope>NUCLEOTIDE SEQUENCE [LARGE SCALE GENOMIC DNA]</scope>
    <source>
        <strain evidence="2 3">F1</strain>
    </source>
</reference>
<name>A0A6C2UAR5_PONDE</name>
<dbReference type="InterPro" id="IPR009061">
    <property type="entry name" value="DNA-bd_dom_put_sf"/>
</dbReference>
<evidence type="ECO:0000313" key="3">
    <source>
        <dbReference type="Proteomes" id="UP000366872"/>
    </source>
</evidence>
<evidence type="ECO:0000313" key="2">
    <source>
        <dbReference type="EMBL" id="VGO17208.1"/>
    </source>
</evidence>
<dbReference type="InterPro" id="IPR041657">
    <property type="entry name" value="HTH_17"/>
</dbReference>
<dbReference type="EMBL" id="CAAHFG010000004">
    <property type="protein sequence ID" value="VGO17208.1"/>
    <property type="molecule type" value="Genomic_DNA"/>
</dbReference>
<organism evidence="2 3">
    <name type="scientific">Pontiella desulfatans</name>
    <dbReference type="NCBI Taxonomy" id="2750659"/>
    <lineage>
        <taxon>Bacteria</taxon>
        <taxon>Pseudomonadati</taxon>
        <taxon>Kiritimatiellota</taxon>
        <taxon>Kiritimatiellia</taxon>
        <taxon>Kiritimatiellales</taxon>
        <taxon>Pontiellaceae</taxon>
        <taxon>Pontiella</taxon>
    </lineage>
</organism>
<gene>
    <name evidence="2" type="ORF">PDESU_05804</name>
</gene>
<proteinExistence type="predicted"/>
<accession>A0A6C2UAR5</accession>